<accession>A0A1A8TIA4</accession>
<sequence>MKIYISMFGALFSSLTMAAMPVYLPVGSSYTLSGVINPRALSTSLSNPAAPYLMGSVSSGQNVRLGLLGPVGLSYELGEVGNLTDKVDDLESLLNRTDYQSQAEVDAAIAKANSIVRDVASTAYIKVAGSSQIPFMPFIYKTNTRGAFIIDASASFLGRANVLADDIVAEQTGSTYKIKSDTSFYVKKATDLRLGLGYSQSVLRTNYGELIGGVKANLHRISLGRSLVVLTDENDDASKVFTDSLFSDQHSSSNVGIDIGAIWVSNHYQLGATVANINQPKFDYADLGNCSNLSGSKLTSCNAAVVFSGKGKLDLSETYQMKTQSTIDGAITSRNRQWILAGSYDLNSVKDPVGDKYRWAVASLSFFSDNLIAPGFRVGYRENLVGSQLKYVTGGLTFFRRLNLDVAVSTGTTEYNGHSIPRSAYFSIGYDMAF</sequence>
<feature type="chain" id="PRO_5008379059" evidence="1">
    <location>
        <begin position="19"/>
        <end position="434"/>
    </location>
</feature>
<dbReference type="RefSeq" id="WP_067016765.1">
    <property type="nucleotide sequence ID" value="NZ_FLOB01000005.1"/>
</dbReference>
<dbReference type="OrthoDB" id="5610858at2"/>
<dbReference type="Pfam" id="PF13729">
    <property type="entry name" value="TraF_2"/>
    <property type="match status" value="1"/>
</dbReference>
<evidence type="ECO:0000313" key="3">
    <source>
        <dbReference type="Proteomes" id="UP000092544"/>
    </source>
</evidence>
<name>A0A1A8TIA4_9GAMM</name>
<evidence type="ECO:0000313" key="2">
    <source>
        <dbReference type="EMBL" id="SBS32490.1"/>
    </source>
</evidence>
<dbReference type="STRING" id="1792290.MSP8886_02443"/>
<gene>
    <name evidence="2" type="ORF">MSP8886_02443</name>
</gene>
<keyword evidence="1" id="KW-0732">Signal</keyword>
<reference evidence="2 3" key="1">
    <citation type="submission" date="2016-06" db="EMBL/GenBank/DDBJ databases">
        <authorList>
            <person name="Kjaerup R.B."/>
            <person name="Dalgaard T.S."/>
            <person name="Juul-Madsen H.R."/>
        </authorList>
    </citation>
    <scope>NUCLEOTIDE SEQUENCE [LARGE SCALE GENOMIC DNA]</scope>
    <source>
        <strain evidence="2 3">CECT 8886</strain>
    </source>
</reference>
<dbReference type="InterPro" id="IPR032811">
    <property type="entry name" value="Put_conjugal_transfer"/>
</dbReference>
<feature type="signal peptide" evidence="1">
    <location>
        <begin position="1"/>
        <end position="18"/>
    </location>
</feature>
<dbReference type="Proteomes" id="UP000092544">
    <property type="component" value="Unassembled WGS sequence"/>
</dbReference>
<proteinExistence type="predicted"/>
<organism evidence="2 3">
    <name type="scientific">Marinomonas spartinae</name>
    <dbReference type="NCBI Taxonomy" id="1792290"/>
    <lineage>
        <taxon>Bacteria</taxon>
        <taxon>Pseudomonadati</taxon>
        <taxon>Pseudomonadota</taxon>
        <taxon>Gammaproteobacteria</taxon>
        <taxon>Oceanospirillales</taxon>
        <taxon>Oceanospirillaceae</taxon>
        <taxon>Marinomonas</taxon>
    </lineage>
</organism>
<evidence type="ECO:0000256" key="1">
    <source>
        <dbReference type="SAM" id="SignalP"/>
    </source>
</evidence>
<protein>
    <submittedName>
        <fullName evidence="2">Uncharacterized protein</fullName>
    </submittedName>
</protein>
<dbReference type="EMBL" id="FLOB01000005">
    <property type="protein sequence ID" value="SBS32490.1"/>
    <property type="molecule type" value="Genomic_DNA"/>
</dbReference>
<dbReference type="AlphaFoldDB" id="A0A1A8TIA4"/>
<keyword evidence="3" id="KW-1185">Reference proteome</keyword>